<dbReference type="FunFam" id="1.10.150.20:FF:000002">
    <property type="entry name" value="DNA polymerase I"/>
    <property type="match status" value="1"/>
</dbReference>
<dbReference type="GO" id="GO:0008409">
    <property type="term" value="F:5'-3' exonuclease activity"/>
    <property type="evidence" value="ECO:0007669"/>
    <property type="project" value="UniProtKB-UniRule"/>
</dbReference>
<dbReference type="SMART" id="SM00279">
    <property type="entry name" value="HhH2"/>
    <property type="match status" value="1"/>
</dbReference>
<dbReference type="CDD" id="cd09859">
    <property type="entry name" value="PIN_53EXO"/>
    <property type="match status" value="1"/>
</dbReference>
<dbReference type="FunFam" id="1.20.1060.10:FF:000001">
    <property type="entry name" value="DNA polymerase I"/>
    <property type="match status" value="1"/>
</dbReference>
<dbReference type="CDD" id="cd09898">
    <property type="entry name" value="H3TH_53EXO"/>
    <property type="match status" value="1"/>
</dbReference>
<organism evidence="22 23">
    <name type="scientific">Beijerinckia indica subsp. indica (strain ATCC 9039 / DSM 1715 / NCIMB 8712)</name>
    <dbReference type="NCBI Taxonomy" id="395963"/>
    <lineage>
        <taxon>Bacteria</taxon>
        <taxon>Pseudomonadati</taxon>
        <taxon>Pseudomonadota</taxon>
        <taxon>Alphaproteobacteria</taxon>
        <taxon>Hyphomicrobiales</taxon>
        <taxon>Beijerinckiaceae</taxon>
        <taxon>Beijerinckia</taxon>
    </lineage>
</organism>
<evidence type="ECO:0000256" key="8">
    <source>
        <dbReference type="ARBA" id="ARBA00022722"/>
    </source>
</evidence>
<dbReference type="KEGG" id="bid:Bind_2744"/>
<dbReference type="NCBIfam" id="TIGR00593">
    <property type="entry name" value="pola"/>
    <property type="match status" value="1"/>
</dbReference>
<dbReference type="InterPro" id="IPR020046">
    <property type="entry name" value="5-3_exonucl_a-hlix_arch_N"/>
</dbReference>
<keyword evidence="8" id="KW-0540">Nuclease</keyword>
<dbReference type="Gene3D" id="3.40.50.1010">
    <property type="entry name" value="5'-nuclease"/>
    <property type="match status" value="1"/>
</dbReference>
<dbReference type="Gene3D" id="1.20.1060.10">
    <property type="entry name" value="Taq DNA Polymerase, Chain T, domain 4"/>
    <property type="match status" value="1"/>
</dbReference>
<evidence type="ECO:0000256" key="3">
    <source>
        <dbReference type="ARBA" id="ARBA00012417"/>
    </source>
</evidence>
<keyword evidence="5 17" id="KW-0808">Transferase</keyword>
<dbReference type="SMART" id="SM00475">
    <property type="entry name" value="53EXOc"/>
    <property type="match status" value="1"/>
</dbReference>
<dbReference type="InterPro" id="IPR020045">
    <property type="entry name" value="DNA_polI_H3TH"/>
</dbReference>
<dbReference type="InterPro" id="IPR001098">
    <property type="entry name" value="DNA-dir_DNA_pol_A_palm_dom"/>
</dbReference>
<dbReference type="SUPFAM" id="SSF56672">
    <property type="entry name" value="DNA/RNA polymerases"/>
    <property type="match status" value="1"/>
</dbReference>
<dbReference type="GO" id="GO:0008408">
    <property type="term" value="F:3'-5' exonuclease activity"/>
    <property type="evidence" value="ECO:0007669"/>
    <property type="project" value="UniProtKB-UniRule"/>
</dbReference>
<dbReference type="FunFam" id="1.10.150.20:FF:000003">
    <property type="entry name" value="DNA polymerase I"/>
    <property type="match status" value="1"/>
</dbReference>
<dbReference type="Pfam" id="PF02739">
    <property type="entry name" value="5_3_exonuc_N"/>
    <property type="match status" value="1"/>
</dbReference>
<dbReference type="GO" id="GO:0003887">
    <property type="term" value="F:DNA-directed DNA polymerase activity"/>
    <property type="evidence" value="ECO:0007669"/>
    <property type="project" value="UniProtKB-UniRule"/>
</dbReference>
<evidence type="ECO:0000256" key="2">
    <source>
        <dbReference type="ARBA" id="ARBA00011541"/>
    </source>
</evidence>
<feature type="domain" description="3'-5' exonuclease" evidence="19">
    <location>
        <begin position="432"/>
        <end position="628"/>
    </location>
</feature>
<comment type="function">
    <text evidence="17">In addition to polymerase activity, this DNA polymerase exhibits 3'-5' and 5'-3' exonuclease activity.</text>
</comment>
<dbReference type="SUPFAM" id="SSF53098">
    <property type="entry name" value="Ribonuclease H-like"/>
    <property type="match status" value="1"/>
</dbReference>
<evidence type="ECO:0000256" key="6">
    <source>
        <dbReference type="ARBA" id="ARBA00022695"/>
    </source>
</evidence>
<proteinExistence type="inferred from homology"/>
<dbReference type="InterPro" id="IPR002562">
    <property type="entry name" value="3'-5'_exonuclease_dom"/>
</dbReference>
<protein>
    <recommendedName>
        <fullName evidence="4 16">DNA polymerase I</fullName>
        <ecNumber evidence="3 16">2.7.7.7</ecNumber>
    </recommendedName>
</protein>
<dbReference type="InterPro" id="IPR019760">
    <property type="entry name" value="DNA-dir_DNA_pol_A_CS"/>
</dbReference>
<dbReference type="PROSITE" id="PS00447">
    <property type="entry name" value="DNA_POLYMERASE_A"/>
    <property type="match status" value="1"/>
</dbReference>
<dbReference type="Gene3D" id="3.30.70.370">
    <property type="match status" value="1"/>
</dbReference>
<evidence type="ECO:0000256" key="12">
    <source>
        <dbReference type="ARBA" id="ARBA00022932"/>
    </source>
</evidence>
<evidence type="ECO:0000256" key="7">
    <source>
        <dbReference type="ARBA" id="ARBA00022705"/>
    </source>
</evidence>
<evidence type="ECO:0000256" key="5">
    <source>
        <dbReference type="ARBA" id="ARBA00022679"/>
    </source>
</evidence>
<dbReference type="InterPro" id="IPR002421">
    <property type="entry name" value="5-3_exonuclease"/>
</dbReference>
<dbReference type="AlphaFoldDB" id="B2IJU1"/>
<dbReference type="eggNOG" id="COG0749">
    <property type="taxonomic scope" value="Bacteria"/>
</dbReference>
<keyword evidence="10 17" id="KW-0378">Hydrolase</keyword>
<dbReference type="FunFam" id="3.30.420.10:FF:000026">
    <property type="entry name" value="DNA polymerase I"/>
    <property type="match status" value="1"/>
</dbReference>
<evidence type="ECO:0000256" key="11">
    <source>
        <dbReference type="ARBA" id="ARBA00022839"/>
    </source>
</evidence>
<dbReference type="SUPFAM" id="SSF88723">
    <property type="entry name" value="PIN domain-like"/>
    <property type="match status" value="1"/>
</dbReference>
<comment type="subunit">
    <text evidence="2">Single-chain monomer with multiple functions.</text>
</comment>
<feature type="compositionally biased region" description="Low complexity" evidence="18">
    <location>
        <begin position="371"/>
        <end position="385"/>
    </location>
</feature>
<dbReference type="PANTHER" id="PTHR10133:SF27">
    <property type="entry name" value="DNA POLYMERASE NU"/>
    <property type="match status" value="1"/>
</dbReference>
<feature type="domain" description="DNA-directed DNA polymerase family A palm" evidence="21">
    <location>
        <begin position="797"/>
        <end position="1003"/>
    </location>
</feature>
<comment type="catalytic activity">
    <reaction evidence="15 17">
        <text>DNA(n) + a 2'-deoxyribonucleoside 5'-triphosphate = DNA(n+1) + diphosphate</text>
        <dbReference type="Rhea" id="RHEA:22508"/>
        <dbReference type="Rhea" id="RHEA-COMP:17339"/>
        <dbReference type="Rhea" id="RHEA-COMP:17340"/>
        <dbReference type="ChEBI" id="CHEBI:33019"/>
        <dbReference type="ChEBI" id="CHEBI:61560"/>
        <dbReference type="ChEBI" id="CHEBI:173112"/>
        <dbReference type="EC" id="2.7.7.7"/>
    </reaction>
</comment>
<keyword evidence="9 17" id="KW-0227">DNA damage</keyword>
<dbReference type="InterPro" id="IPR008918">
    <property type="entry name" value="HhH2"/>
</dbReference>
<dbReference type="Pfam" id="PF00476">
    <property type="entry name" value="DNA_pol_A"/>
    <property type="match status" value="1"/>
</dbReference>
<dbReference type="Gene3D" id="3.30.420.10">
    <property type="entry name" value="Ribonuclease H-like superfamily/Ribonuclease H"/>
    <property type="match status" value="1"/>
</dbReference>
<dbReference type="GO" id="GO:0006302">
    <property type="term" value="P:double-strand break repair"/>
    <property type="evidence" value="ECO:0007669"/>
    <property type="project" value="TreeGrafter"/>
</dbReference>
<evidence type="ECO:0000256" key="14">
    <source>
        <dbReference type="ARBA" id="ARBA00023204"/>
    </source>
</evidence>
<dbReference type="InterPro" id="IPR012337">
    <property type="entry name" value="RNaseH-like_sf"/>
</dbReference>
<dbReference type="InterPro" id="IPR018320">
    <property type="entry name" value="DNA_polymerase_1"/>
</dbReference>
<keyword evidence="6 17" id="KW-0548">Nucleotidyltransferase</keyword>
<dbReference type="InterPro" id="IPR036279">
    <property type="entry name" value="5-3_exonuclease_C_sf"/>
</dbReference>
<evidence type="ECO:0000313" key="23">
    <source>
        <dbReference type="Proteomes" id="UP000001695"/>
    </source>
</evidence>
<dbReference type="PANTHER" id="PTHR10133">
    <property type="entry name" value="DNA POLYMERASE I"/>
    <property type="match status" value="1"/>
</dbReference>
<dbReference type="CDD" id="cd08637">
    <property type="entry name" value="DNA_pol_A_pol_I_C"/>
    <property type="match status" value="1"/>
</dbReference>
<evidence type="ECO:0000256" key="18">
    <source>
        <dbReference type="SAM" id="MobiDB-lite"/>
    </source>
</evidence>
<dbReference type="InterPro" id="IPR043502">
    <property type="entry name" value="DNA/RNA_pol_sf"/>
</dbReference>
<accession>B2IJU1</accession>
<evidence type="ECO:0000259" key="20">
    <source>
        <dbReference type="SMART" id="SM00475"/>
    </source>
</evidence>
<dbReference type="CDD" id="cd06139">
    <property type="entry name" value="DNA_polA_I_Ecoli_like_exo"/>
    <property type="match status" value="1"/>
</dbReference>
<dbReference type="SUPFAM" id="SSF47807">
    <property type="entry name" value="5' to 3' exonuclease, C-terminal subdomain"/>
    <property type="match status" value="1"/>
</dbReference>
<evidence type="ECO:0000256" key="17">
    <source>
        <dbReference type="RuleBase" id="RU004460"/>
    </source>
</evidence>
<comment type="similarity">
    <text evidence="1 17">Belongs to the DNA polymerase type-A family.</text>
</comment>
<dbReference type="Pfam" id="PF01612">
    <property type="entry name" value="DNA_pol_A_exo1"/>
    <property type="match status" value="1"/>
</dbReference>
<evidence type="ECO:0000259" key="21">
    <source>
        <dbReference type="SMART" id="SM00482"/>
    </source>
</evidence>
<dbReference type="SMART" id="SM00474">
    <property type="entry name" value="35EXOc"/>
    <property type="match status" value="1"/>
</dbReference>
<reference evidence="23" key="1">
    <citation type="submission" date="2008-03" db="EMBL/GenBank/DDBJ databases">
        <title>Complete sequence of chromosome of Beijerinckia indica subsp. indica ATCC 9039.</title>
        <authorList>
            <consortium name="US DOE Joint Genome Institute"/>
            <person name="Copeland A."/>
            <person name="Lucas S."/>
            <person name="Lapidus A."/>
            <person name="Glavina del Rio T."/>
            <person name="Dalin E."/>
            <person name="Tice H."/>
            <person name="Bruce D."/>
            <person name="Goodwin L."/>
            <person name="Pitluck S."/>
            <person name="LaButti K."/>
            <person name="Schmutz J."/>
            <person name="Larimer F."/>
            <person name="Land M."/>
            <person name="Hauser L."/>
            <person name="Kyrpides N."/>
            <person name="Mikhailova N."/>
            <person name="Dunfield P.F."/>
            <person name="Dedysh S.N."/>
            <person name="Liesack W."/>
            <person name="Saw J.H."/>
            <person name="Alam M."/>
            <person name="Chen Y."/>
            <person name="Murrell J.C."/>
            <person name="Richardson P."/>
        </authorList>
    </citation>
    <scope>NUCLEOTIDE SEQUENCE [LARGE SCALE GENOMIC DNA]</scope>
    <source>
        <strain evidence="23">ATCC 9039 / DSM 1715 / NCIMB 8712</strain>
    </source>
</reference>
<evidence type="ECO:0000256" key="4">
    <source>
        <dbReference type="ARBA" id="ARBA00020311"/>
    </source>
</evidence>
<dbReference type="InterPro" id="IPR036397">
    <property type="entry name" value="RNaseH_sf"/>
</dbReference>
<dbReference type="Gene3D" id="1.10.150.20">
    <property type="entry name" value="5' to 3' exonuclease, C-terminal subdomain"/>
    <property type="match status" value="2"/>
</dbReference>
<dbReference type="eggNOG" id="COG0258">
    <property type="taxonomic scope" value="Bacteria"/>
</dbReference>
<keyword evidence="23" id="KW-1185">Reference proteome</keyword>
<name>B2IJU1_BEII9</name>
<dbReference type="InterPro" id="IPR029060">
    <property type="entry name" value="PIN-like_dom_sf"/>
</dbReference>
<evidence type="ECO:0000256" key="10">
    <source>
        <dbReference type="ARBA" id="ARBA00022801"/>
    </source>
</evidence>
<keyword evidence="13 17" id="KW-0238">DNA-binding</keyword>
<keyword evidence="14 17" id="KW-0234">DNA repair</keyword>
<sequence>MLGSVCGRALAPLRNFAEDHIMTLVHRPIEAGDRVFLVDGSSFVFRAYFQSIRQDAKYNYRSDRLPTGAVRLFCTKLFQFIREGAADLKPTHLAIIFDKSENSFRKEIYPPYKSNRSEPPEDLIPQFPLMRASVRAFGLQPVEQDRYEADDLIATYATQAHALGAEVLIISADKDLMQLIGPGVSMYDPASGEAGAKGARQERRIGQEEVVAYFGVGPDKVIDVQALAGDSTDNVPGARGIGIKTAAQLINDYGDLDNLLKLAREIKQPKRREILTEPESVGLIEISRKLVTLVRDVPVEIPLADLGLHAPEPHKLVAYLKALEFTTLTKRVAEAYGVDLAAVEPDPAFCGAAGWRGRNGEVLVEAEPKAGEGATEPAGAEASGEVATRSGPKRNARYGEPVEKAALGSGPGLFASARAAEGRAGTFEHSAYQTIVTLEALDAVIAAAYEAGLLAIDTETTSLDPMLADLAGLSLCAEPGKAFYVPVGHTSGEGQDLFEGKGLLPGQLPIGVVLERLKPLLEDPSILKIGQNVKYDWIVLKQHGVEMRPLDDTLLLSYVLDAGLTDHGMDVLSEKHLGHKPIPFSAVAGSGRTFIGFARVAIDKATEYAAEDADVTLRLWRVLKPRLPAEKMTTVYETLERPMIDVLARMERRGVAIDPPLLGRLSSDFAQDMARYEAEIYELAGEKFNLGSPKQLGDILFGKLGLPGAKKTATGAWSTAAGVLEDLAEQGVDLAARILDWRQLAKLKSTYTDALPNYINPSSGRVHTSYALAATTTGRLSSSEPNLQNIPVRNEAGRKIRRAFIAPPGRKLVSADYSQIELRLLAHIADIKSLKNAFAENLDIHAMTASEMFGVPVEGMPSEIRRRAKAINFGIIYGISAFGLANQLAIPREEAAAYIKKYFERFPGIRAYMDDTKKKARENGYVETIFGRKCHYPRIKASNPSERALNERAAINAPIQGSAADIIRRAMIHMEAALAAEKLSAQMLLQVHDELIFEVPDDEVEATIAVVRKIMVEAPLPAVHLSVPLQVDAKAAQNWDEAH</sequence>
<feature type="domain" description="5'-3' exonuclease" evidence="20">
    <location>
        <begin position="33"/>
        <end position="309"/>
    </location>
</feature>
<evidence type="ECO:0000259" key="19">
    <source>
        <dbReference type="SMART" id="SM00474"/>
    </source>
</evidence>
<keyword evidence="11 17" id="KW-0269">Exonuclease</keyword>
<dbReference type="SMART" id="SM00482">
    <property type="entry name" value="POLAc"/>
    <property type="match status" value="1"/>
</dbReference>
<dbReference type="GO" id="GO:0003677">
    <property type="term" value="F:DNA binding"/>
    <property type="evidence" value="ECO:0007669"/>
    <property type="project" value="UniProtKB-UniRule"/>
</dbReference>
<dbReference type="NCBIfam" id="NF004397">
    <property type="entry name" value="PRK05755.1"/>
    <property type="match status" value="1"/>
</dbReference>
<dbReference type="HOGENOM" id="CLU_004675_0_0_5"/>
<dbReference type="EC" id="2.7.7.7" evidence="3 16"/>
<evidence type="ECO:0000256" key="13">
    <source>
        <dbReference type="ARBA" id="ARBA00023125"/>
    </source>
</evidence>
<dbReference type="InterPro" id="IPR002298">
    <property type="entry name" value="DNA_polymerase_A"/>
</dbReference>
<dbReference type="Pfam" id="PF01367">
    <property type="entry name" value="5_3_exonuc"/>
    <property type="match status" value="1"/>
</dbReference>
<evidence type="ECO:0000256" key="1">
    <source>
        <dbReference type="ARBA" id="ARBA00007705"/>
    </source>
</evidence>
<feature type="region of interest" description="Disordered" evidence="18">
    <location>
        <begin position="368"/>
        <end position="396"/>
    </location>
</feature>
<evidence type="ECO:0000256" key="16">
    <source>
        <dbReference type="NCBIfam" id="TIGR00593"/>
    </source>
</evidence>
<keyword evidence="12 17" id="KW-0239">DNA-directed DNA polymerase</keyword>
<dbReference type="Proteomes" id="UP000001695">
    <property type="component" value="Chromosome"/>
</dbReference>
<evidence type="ECO:0000256" key="15">
    <source>
        <dbReference type="ARBA" id="ARBA00049244"/>
    </source>
</evidence>
<dbReference type="GO" id="GO:0006261">
    <property type="term" value="P:DNA-templated DNA replication"/>
    <property type="evidence" value="ECO:0007669"/>
    <property type="project" value="UniProtKB-UniRule"/>
</dbReference>
<dbReference type="EMBL" id="CP001016">
    <property type="protein sequence ID" value="ACB96316.1"/>
    <property type="molecule type" value="Genomic_DNA"/>
</dbReference>
<keyword evidence="7 17" id="KW-0235">DNA replication</keyword>
<dbReference type="STRING" id="395963.Bind_2744"/>
<evidence type="ECO:0000313" key="22">
    <source>
        <dbReference type="EMBL" id="ACB96316.1"/>
    </source>
</evidence>
<evidence type="ECO:0000256" key="9">
    <source>
        <dbReference type="ARBA" id="ARBA00022763"/>
    </source>
</evidence>
<gene>
    <name evidence="17" type="primary">polA</name>
    <name evidence="22" type="ordered locus">Bind_2744</name>
</gene>
<dbReference type="PRINTS" id="PR00868">
    <property type="entry name" value="DNAPOLI"/>
</dbReference>
<reference evidence="22 23" key="2">
    <citation type="journal article" date="2010" name="J. Bacteriol.">
        <title>Complete genome sequence of Beijerinckia indica subsp. indica.</title>
        <authorList>
            <person name="Tamas I."/>
            <person name="Dedysh S.N."/>
            <person name="Liesack W."/>
            <person name="Stott M.B."/>
            <person name="Alam M."/>
            <person name="Murrell J.C."/>
            <person name="Dunfield P.F."/>
        </authorList>
    </citation>
    <scope>NUCLEOTIDE SEQUENCE [LARGE SCALE GENOMIC DNA]</scope>
    <source>
        <strain evidence="23">ATCC 9039 / DSM 1715 / NCIMB 8712</strain>
    </source>
</reference>